<organism evidence="2">
    <name type="scientific">Eremomyces bilateralis CBS 781.70</name>
    <dbReference type="NCBI Taxonomy" id="1392243"/>
    <lineage>
        <taxon>Eukaryota</taxon>
        <taxon>Fungi</taxon>
        <taxon>Dikarya</taxon>
        <taxon>Ascomycota</taxon>
        <taxon>Pezizomycotina</taxon>
        <taxon>Dothideomycetes</taxon>
        <taxon>Dothideomycetes incertae sedis</taxon>
        <taxon>Eremomycetales</taxon>
        <taxon>Eremomycetaceae</taxon>
        <taxon>Eremomyces</taxon>
    </lineage>
</organism>
<dbReference type="SUPFAM" id="SSF51735">
    <property type="entry name" value="NAD(P)-binding Rossmann-fold domains"/>
    <property type="match status" value="1"/>
</dbReference>
<dbReference type="OrthoDB" id="5296at2759"/>
<dbReference type="InterPro" id="IPR036291">
    <property type="entry name" value="NAD(P)-bd_dom_sf"/>
</dbReference>
<dbReference type="InterPro" id="IPR051468">
    <property type="entry name" value="Fungal_SecMetab_SDRs"/>
</dbReference>
<gene>
    <name evidence="2 4" type="ORF">P152DRAFT_416583</name>
</gene>
<keyword evidence="3" id="KW-1185">Reference proteome</keyword>
<sequence length="227" mass="24591">MTPWTFVSPASRGIGHEIARHLLQTTNVPVVVTARTNLEEVKSSLLKGLGPREEGSGKDALEKRLHLHHVDVLDDASISSLSESLKSTFPPSSHRLQLAFLLPGRLDPERTITRVSASSASLTFQTNILGPLLLAKHLFPFLPTSRTSLPPSDDASTHLPRTSTIAFLAARVGSISDNRSAGGWYSYRMSKAAIFQLAKTLDLELRRTAGDRAMAVALHPGTVRTGL</sequence>
<dbReference type="GeneID" id="54417639"/>
<reference evidence="4" key="3">
    <citation type="submission" date="2025-04" db="UniProtKB">
        <authorList>
            <consortium name="RefSeq"/>
        </authorList>
    </citation>
    <scope>IDENTIFICATION</scope>
    <source>
        <strain evidence="4">CBS 781.70</strain>
    </source>
</reference>
<dbReference type="PANTHER" id="PTHR43544">
    <property type="entry name" value="SHORT-CHAIN DEHYDROGENASE/REDUCTASE"/>
    <property type="match status" value="1"/>
</dbReference>
<reference evidence="4" key="2">
    <citation type="submission" date="2020-04" db="EMBL/GenBank/DDBJ databases">
        <authorList>
            <consortium name="NCBI Genome Project"/>
        </authorList>
    </citation>
    <scope>NUCLEOTIDE SEQUENCE</scope>
    <source>
        <strain evidence="4">CBS 781.70</strain>
    </source>
</reference>
<evidence type="ECO:0000313" key="3">
    <source>
        <dbReference type="Proteomes" id="UP000504638"/>
    </source>
</evidence>
<protein>
    <submittedName>
        <fullName evidence="2 4">Short-chain dehydrogenase/reductase-like protein</fullName>
    </submittedName>
</protein>
<dbReference type="PRINTS" id="PR00081">
    <property type="entry name" value="GDHRDH"/>
</dbReference>
<accession>A0A6G1G3S4</accession>
<reference evidence="2 4" key="1">
    <citation type="submission" date="2020-01" db="EMBL/GenBank/DDBJ databases">
        <authorList>
            <consortium name="DOE Joint Genome Institute"/>
            <person name="Haridas S."/>
            <person name="Albert R."/>
            <person name="Binder M."/>
            <person name="Bloem J."/>
            <person name="Labutti K."/>
            <person name="Salamov A."/>
            <person name="Andreopoulos B."/>
            <person name="Baker S.E."/>
            <person name="Barry K."/>
            <person name="Bills G."/>
            <person name="Bluhm B.H."/>
            <person name="Cannon C."/>
            <person name="Castanera R."/>
            <person name="Culley D.E."/>
            <person name="Daum C."/>
            <person name="Ezra D."/>
            <person name="Gonzalez J.B."/>
            <person name="Henrissat B."/>
            <person name="Kuo A."/>
            <person name="Liang C."/>
            <person name="Lipzen A."/>
            <person name="Lutzoni F."/>
            <person name="Magnuson J."/>
            <person name="Mondo S."/>
            <person name="Nolan M."/>
            <person name="Ohm R."/>
            <person name="Pangilinan J."/>
            <person name="Park H.-J."/>
            <person name="Ramirez L."/>
            <person name="Alfaro M."/>
            <person name="Sun H."/>
            <person name="Tritt A."/>
            <person name="Yoshinaga Y."/>
            <person name="Zwiers L.-H."/>
            <person name="Turgeon B.G."/>
            <person name="Goodwin S.B."/>
            <person name="Spatafora J.W."/>
            <person name="Crous P.W."/>
            <person name="Grigoriev I.V."/>
        </authorList>
    </citation>
    <scope>NUCLEOTIDE SEQUENCE</scope>
    <source>
        <strain evidence="2 4">CBS 781.70</strain>
    </source>
</reference>
<dbReference type="InterPro" id="IPR002347">
    <property type="entry name" value="SDR_fam"/>
</dbReference>
<dbReference type="Gene3D" id="3.40.50.720">
    <property type="entry name" value="NAD(P)-binding Rossmann-like Domain"/>
    <property type="match status" value="1"/>
</dbReference>
<proteinExistence type="inferred from homology"/>
<evidence type="ECO:0000313" key="4">
    <source>
        <dbReference type="RefSeq" id="XP_033534100.1"/>
    </source>
</evidence>
<dbReference type="RefSeq" id="XP_033534100.1">
    <property type="nucleotide sequence ID" value="XM_033677069.1"/>
</dbReference>
<comment type="similarity">
    <text evidence="1">Belongs to the short-chain dehydrogenases/reductases (SDR) family.</text>
</comment>
<dbReference type="EMBL" id="ML975157">
    <property type="protein sequence ID" value="KAF1812469.1"/>
    <property type="molecule type" value="Genomic_DNA"/>
</dbReference>
<dbReference type="Proteomes" id="UP000504638">
    <property type="component" value="Unplaced"/>
</dbReference>
<feature type="non-terminal residue" evidence="2">
    <location>
        <position position="227"/>
    </location>
</feature>
<dbReference type="GO" id="GO:0016491">
    <property type="term" value="F:oxidoreductase activity"/>
    <property type="evidence" value="ECO:0007669"/>
    <property type="project" value="TreeGrafter"/>
</dbReference>
<dbReference type="AlphaFoldDB" id="A0A6G1G3S4"/>
<dbReference type="GO" id="GO:0005737">
    <property type="term" value="C:cytoplasm"/>
    <property type="evidence" value="ECO:0007669"/>
    <property type="project" value="TreeGrafter"/>
</dbReference>
<name>A0A6G1G3S4_9PEZI</name>
<evidence type="ECO:0000313" key="2">
    <source>
        <dbReference type="EMBL" id="KAF1812469.1"/>
    </source>
</evidence>
<dbReference type="PANTHER" id="PTHR43544:SF12">
    <property type="entry name" value="NAD(P)-BINDING ROSSMANN-FOLD SUPERFAMILY PROTEIN"/>
    <property type="match status" value="1"/>
</dbReference>
<evidence type="ECO:0000256" key="1">
    <source>
        <dbReference type="ARBA" id="ARBA00006484"/>
    </source>
</evidence>